<name>A0ABS3NGK0_9GAMM</name>
<dbReference type="SUPFAM" id="SSF51735">
    <property type="entry name" value="NAD(P)-binding Rossmann-fold domains"/>
    <property type="match status" value="1"/>
</dbReference>
<dbReference type="Gene3D" id="3.40.50.720">
    <property type="entry name" value="NAD(P)-binding Rossmann-like Domain"/>
    <property type="match status" value="1"/>
</dbReference>
<dbReference type="Pfam" id="PF08240">
    <property type="entry name" value="ADH_N"/>
    <property type="match status" value="1"/>
</dbReference>
<proteinExistence type="predicted"/>
<sequence>MKHLVIKAFGDADQLVLTESTVNALASNEVRIKVEYAGVNPVDAKTRAGLGWGAEAIKDQLPWTPGLEVMGIVEETGSEVSIHHAGDRVCGLLAGGGYSEVVVAPANALLRVPRAVSNEMAAGVSLAGITALQALTEHGCLLANERVLISAAAGGVGHLAVQLAKDIGASVVALASPNNHEFLRGLEADEVIDYQDEAQLAALAPADLLLDLVGGESALGLLSHLKPNGRVVTVPTITAEQVVAAAKAAGLTATGMLKHNDTQQLSLLLDAVAEQRLHVEVSHVYPLAEGAKAHRQVETGHTRGKILLKN</sequence>
<dbReference type="Gene3D" id="3.90.180.10">
    <property type="entry name" value="Medium-chain alcohol dehydrogenases, catalytic domain"/>
    <property type="match status" value="1"/>
</dbReference>
<accession>A0ABS3NGK0</accession>
<dbReference type="PROSITE" id="PS01162">
    <property type="entry name" value="QOR_ZETA_CRYSTAL"/>
    <property type="match status" value="1"/>
</dbReference>
<dbReference type="SMART" id="SM00829">
    <property type="entry name" value="PKS_ER"/>
    <property type="match status" value="1"/>
</dbReference>
<dbReference type="PANTHER" id="PTHR44013:SF1">
    <property type="entry name" value="ZINC-TYPE ALCOHOL DEHYDROGENASE-LIKE PROTEIN C16A3.02C"/>
    <property type="match status" value="1"/>
</dbReference>
<dbReference type="InterPro" id="IPR002364">
    <property type="entry name" value="Quin_OxRdtase/zeta-crystal_CS"/>
</dbReference>
<dbReference type="InterPro" id="IPR020843">
    <property type="entry name" value="ER"/>
</dbReference>
<dbReference type="InterPro" id="IPR052733">
    <property type="entry name" value="Chloroplast_QOR"/>
</dbReference>
<feature type="domain" description="Enoyl reductase (ER)" evidence="1">
    <location>
        <begin position="10"/>
        <end position="308"/>
    </location>
</feature>
<dbReference type="Pfam" id="PF13602">
    <property type="entry name" value="ADH_zinc_N_2"/>
    <property type="match status" value="1"/>
</dbReference>
<dbReference type="InterPro" id="IPR011032">
    <property type="entry name" value="GroES-like_sf"/>
</dbReference>
<dbReference type="InterPro" id="IPR013154">
    <property type="entry name" value="ADH-like_N"/>
</dbReference>
<evidence type="ECO:0000259" key="1">
    <source>
        <dbReference type="SMART" id="SM00829"/>
    </source>
</evidence>
<evidence type="ECO:0000313" key="2">
    <source>
        <dbReference type="EMBL" id="MBO1519361.1"/>
    </source>
</evidence>
<dbReference type="CDD" id="cd05289">
    <property type="entry name" value="MDR_like_2"/>
    <property type="match status" value="1"/>
</dbReference>
<dbReference type="PANTHER" id="PTHR44013">
    <property type="entry name" value="ZINC-TYPE ALCOHOL DEHYDROGENASE-LIKE PROTEIN C16A3.02C"/>
    <property type="match status" value="1"/>
</dbReference>
<organism evidence="2 3">
    <name type="scientific">Oceanisphaera pacifica</name>
    <dbReference type="NCBI Taxonomy" id="2818389"/>
    <lineage>
        <taxon>Bacteria</taxon>
        <taxon>Pseudomonadati</taxon>
        <taxon>Pseudomonadota</taxon>
        <taxon>Gammaproteobacteria</taxon>
        <taxon>Aeromonadales</taxon>
        <taxon>Aeromonadaceae</taxon>
        <taxon>Oceanisphaera</taxon>
    </lineage>
</organism>
<gene>
    <name evidence="2" type="ORF">J3U76_06920</name>
</gene>
<comment type="caution">
    <text evidence="2">The sequence shown here is derived from an EMBL/GenBank/DDBJ whole genome shotgun (WGS) entry which is preliminary data.</text>
</comment>
<dbReference type="InterPro" id="IPR036291">
    <property type="entry name" value="NAD(P)-bd_dom_sf"/>
</dbReference>
<dbReference type="SUPFAM" id="SSF50129">
    <property type="entry name" value="GroES-like"/>
    <property type="match status" value="1"/>
</dbReference>
<evidence type="ECO:0000313" key="3">
    <source>
        <dbReference type="Proteomes" id="UP000664882"/>
    </source>
</evidence>
<reference evidence="2 3" key="1">
    <citation type="submission" date="2021-03" db="EMBL/GenBank/DDBJ databases">
        <title>Oceanisphaera sp. nov., isolated from the intestine.</title>
        <authorList>
            <person name="Zhao L.-H."/>
            <person name="Shi L.-F."/>
        </authorList>
    </citation>
    <scope>NUCLEOTIDE SEQUENCE [LARGE SCALE GENOMIC DNA]</scope>
    <source>
        <strain evidence="2 3">DM8</strain>
    </source>
</reference>
<protein>
    <submittedName>
        <fullName evidence="2">NADP-dependent oxidoreductase</fullName>
    </submittedName>
</protein>
<keyword evidence="3" id="KW-1185">Reference proteome</keyword>
<dbReference type="Proteomes" id="UP000664882">
    <property type="component" value="Unassembled WGS sequence"/>
</dbReference>
<dbReference type="EMBL" id="JAGDFX010000006">
    <property type="protein sequence ID" value="MBO1519361.1"/>
    <property type="molecule type" value="Genomic_DNA"/>
</dbReference>
<dbReference type="RefSeq" id="WP_208005201.1">
    <property type="nucleotide sequence ID" value="NZ_JAGDFX010000006.1"/>
</dbReference>